<dbReference type="Proteomes" id="UP000183192">
    <property type="component" value="Unassembled WGS sequence"/>
</dbReference>
<reference evidence="1 2" key="1">
    <citation type="journal article" date="2016" name="Environ. Microbiol.">
        <title>Genomic resolution of a cold subsurface aquifer community provides metabolic insights for novel microbes adapted to high CO concentrations.</title>
        <authorList>
            <person name="Probst A.J."/>
            <person name="Castelle C.J."/>
            <person name="Singh A."/>
            <person name="Brown C.T."/>
            <person name="Anantharaman K."/>
            <person name="Sharon I."/>
            <person name="Hug L.A."/>
            <person name="Burstein D."/>
            <person name="Emerson J.B."/>
            <person name="Thomas B.C."/>
            <person name="Banfield J.F."/>
        </authorList>
    </citation>
    <scope>NUCLEOTIDE SEQUENCE [LARGE SCALE GENOMIC DNA]</scope>
    <source>
        <strain evidence="1">CG1_02_37_44</strain>
    </source>
</reference>
<name>A0A1J4T6E4_9BACT</name>
<dbReference type="Pfam" id="PF09907">
    <property type="entry name" value="HigB_toxin"/>
    <property type="match status" value="1"/>
</dbReference>
<dbReference type="GO" id="GO:0110001">
    <property type="term" value="C:toxin-antitoxin complex"/>
    <property type="evidence" value="ECO:0007669"/>
    <property type="project" value="InterPro"/>
</dbReference>
<dbReference type="GO" id="GO:0003723">
    <property type="term" value="F:RNA binding"/>
    <property type="evidence" value="ECO:0007669"/>
    <property type="project" value="InterPro"/>
</dbReference>
<accession>A0A1J4T6E4</accession>
<comment type="caution">
    <text evidence="1">The sequence shown here is derived from an EMBL/GenBank/DDBJ whole genome shotgun (WGS) entry which is preliminary data.</text>
</comment>
<organism evidence="1 2">
    <name type="scientific">Candidatus Falkowbacteria bacterium CG1_02_37_44</name>
    <dbReference type="NCBI Taxonomy" id="1805146"/>
    <lineage>
        <taxon>Bacteria</taxon>
        <taxon>Candidatus Falkowiibacteriota</taxon>
    </lineage>
</organism>
<proteinExistence type="predicted"/>
<evidence type="ECO:0000313" key="2">
    <source>
        <dbReference type="Proteomes" id="UP000183192"/>
    </source>
</evidence>
<dbReference type="STRING" id="1805146.AUJ27_02035"/>
<sequence>MRLIGKEPLYDFMNKYSDSRSQIESWIAEVEETVWQTPHELKCRYSSASIIGGQNVVFNICGNKYRLWVKTTYKIGVVLIKKIGTHDEYIKWNIR</sequence>
<gene>
    <name evidence="1" type="ORF">AUJ27_02035</name>
</gene>
<dbReference type="AlphaFoldDB" id="A0A1J4T6E4"/>
<dbReference type="GO" id="GO:0004519">
    <property type="term" value="F:endonuclease activity"/>
    <property type="evidence" value="ECO:0007669"/>
    <property type="project" value="InterPro"/>
</dbReference>
<evidence type="ECO:0000313" key="1">
    <source>
        <dbReference type="EMBL" id="OIO07668.1"/>
    </source>
</evidence>
<evidence type="ECO:0008006" key="3">
    <source>
        <dbReference type="Google" id="ProtNLM"/>
    </source>
</evidence>
<dbReference type="EMBL" id="MNUU01000038">
    <property type="protein sequence ID" value="OIO07668.1"/>
    <property type="molecule type" value="Genomic_DNA"/>
</dbReference>
<dbReference type="InterPro" id="IPR018669">
    <property type="entry name" value="Toxin_HigB"/>
</dbReference>
<protein>
    <recommendedName>
        <fullName evidence="3">Addiction module toxin RelE</fullName>
    </recommendedName>
</protein>